<dbReference type="Proteomes" id="UP000230750">
    <property type="component" value="Unassembled WGS sequence"/>
</dbReference>
<dbReference type="Pfam" id="PF00090">
    <property type="entry name" value="TSP_1"/>
    <property type="match status" value="2"/>
</dbReference>
<dbReference type="SUPFAM" id="SSF49899">
    <property type="entry name" value="Concanavalin A-like lectins/glucanases"/>
    <property type="match status" value="1"/>
</dbReference>
<feature type="disulfide bond" evidence="5">
    <location>
        <begin position="635"/>
        <end position="644"/>
    </location>
</feature>
<dbReference type="InterPro" id="IPR013032">
    <property type="entry name" value="EGF-like_CS"/>
</dbReference>
<feature type="domain" description="EGF-like" evidence="7">
    <location>
        <begin position="549"/>
        <end position="581"/>
    </location>
</feature>
<evidence type="ECO:0000313" key="9">
    <source>
        <dbReference type="Proteomes" id="UP000230750"/>
    </source>
</evidence>
<proteinExistence type="predicted"/>
<dbReference type="Gene3D" id="2.10.25.10">
    <property type="entry name" value="Laminin"/>
    <property type="match status" value="5"/>
</dbReference>
<gene>
    <name evidence="8" type="ORF">BSL78_16405</name>
</gene>
<evidence type="ECO:0000256" key="1">
    <source>
        <dbReference type="ARBA" id="ARBA00022536"/>
    </source>
</evidence>
<keyword evidence="9" id="KW-1185">Reference proteome</keyword>
<dbReference type="EMBL" id="MRZV01000624">
    <property type="protein sequence ID" value="PIK46741.1"/>
    <property type="molecule type" value="Genomic_DNA"/>
</dbReference>
<dbReference type="InterPro" id="IPR000884">
    <property type="entry name" value="TSP1_rpt"/>
</dbReference>
<evidence type="ECO:0000256" key="4">
    <source>
        <dbReference type="ARBA" id="ARBA00023157"/>
    </source>
</evidence>
<dbReference type="SMART" id="SM00181">
    <property type="entry name" value="EGF"/>
    <property type="match status" value="5"/>
</dbReference>
<evidence type="ECO:0000256" key="2">
    <source>
        <dbReference type="ARBA" id="ARBA00022729"/>
    </source>
</evidence>
<dbReference type="InterPro" id="IPR036383">
    <property type="entry name" value="TSP1_rpt_sf"/>
</dbReference>
<dbReference type="InterPro" id="IPR050969">
    <property type="entry name" value="Dev_Signal_Modulators"/>
</dbReference>
<evidence type="ECO:0000256" key="3">
    <source>
        <dbReference type="ARBA" id="ARBA00022737"/>
    </source>
</evidence>
<sequence>MKDMIERMDLNDALHVKLPPHRDHGQNRLQFAIHIGRYPAILYGTPDGVRTVTFRDYTLNRQWQYLAFGIETDTVTLIADCSQKSVHSLPVGDRISIGVDGFSSIGRPENGVVDLEDVTFSGTIDQFVLLEDPDAAQLQCSSHTSMLPIPPASLFDNYPVPDSPNVDVPFNFDPDLVNPAFNPTTGSPIFSVPTFHPLTDGMFESSLYPRRLPVDTDARGTQAPEVPIDNENVIPPVNIIPGHEGEEENFIPSRGDNPNIRPEEINRPPATKEPELQLSEIKSTSEPKIIAPHAITIGDTEDSTIRGQPAEIPDNTDGEVSPPGDEPPEGNGGLFEEEEYSGDMIYDDVGVEWSTWSTCTTTCGLGTRYRFGFCKKDSTYLDCQRGHTITAQRKNCQLNDCPGDLQWSDWSSCSRTCGGNSVKTRLAFCPDARAHAECMHPGQTIVEREICDVPACYDICQEACQNGGACHAGLHMSARYAGEYCQHQTCNPQCRNEGICLGNNICRCPEGTYQPYCSRRCTPQCQNGAECTSGNRCQCQAGFHGFRCELATCTLPCQNGGRCIGPDKCQCPAGYEGIDCSTPQCLLGCENGGQCIRPDYCRCPPAYRGPRCEIGYCRARCRNGGTCVGADRCKCPKAYTGAFCQKSKCPRGCSPSMTCVGHNRCVPKSFAANSQARGSSGGKAWCPLELHNQRIQTSYVKPVIRSIQIPCGPFGYQRCNSQ</sequence>
<dbReference type="AlphaFoldDB" id="A0A2G8KFG1"/>
<dbReference type="Gene3D" id="2.60.120.200">
    <property type="match status" value="1"/>
</dbReference>
<keyword evidence="4 5" id="KW-1015">Disulfide bond</keyword>
<dbReference type="PROSITE" id="PS01186">
    <property type="entry name" value="EGF_2"/>
    <property type="match status" value="1"/>
</dbReference>
<dbReference type="Gene3D" id="2.20.100.10">
    <property type="entry name" value="Thrombospondin type-1 (TSP1) repeat"/>
    <property type="match status" value="2"/>
</dbReference>
<dbReference type="InterPro" id="IPR000742">
    <property type="entry name" value="EGF"/>
</dbReference>
<evidence type="ECO:0000256" key="6">
    <source>
        <dbReference type="SAM" id="MobiDB-lite"/>
    </source>
</evidence>
<dbReference type="GO" id="GO:0005576">
    <property type="term" value="C:extracellular region"/>
    <property type="evidence" value="ECO:0007669"/>
    <property type="project" value="TreeGrafter"/>
</dbReference>
<feature type="disulfide bond" evidence="5">
    <location>
        <begin position="571"/>
        <end position="580"/>
    </location>
</feature>
<protein>
    <recommendedName>
        <fullName evidence="7">EGF-like domain-containing protein</fullName>
    </recommendedName>
</protein>
<feature type="compositionally biased region" description="Basic and acidic residues" evidence="6">
    <location>
        <begin position="261"/>
        <end position="275"/>
    </location>
</feature>
<dbReference type="PROSITE" id="PS00022">
    <property type="entry name" value="EGF_1"/>
    <property type="match status" value="2"/>
</dbReference>
<dbReference type="PROSITE" id="PS50026">
    <property type="entry name" value="EGF_3"/>
    <property type="match status" value="3"/>
</dbReference>
<dbReference type="PROSITE" id="PS50092">
    <property type="entry name" value="TSP1"/>
    <property type="match status" value="2"/>
</dbReference>
<keyword evidence="2" id="KW-0732">Signal</keyword>
<dbReference type="PANTHER" id="PTHR14949">
    <property type="entry name" value="EGF-LIKE-DOMAIN, MULTIPLE 7, 8"/>
    <property type="match status" value="1"/>
</dbReference>
<accession>A0A2G8KFG1</accession>
<organism evidence="8 9">
    <name type="scientific">Stichopus japonicus</name>
    <name type="common">Sea cucumber</name>
    <dbReference type="NCBI Taxonomy" id="307972"/>
    <lineage>
        <taxon>Eukaryota</taxon>
        <taxon>Metazoa</taxon>
        <taxon>Echinodermata</taxon>
        <taxon>Eleutherozoa</taxon>
        <taxon>Echinozoa</taxon>
        <taxon>Holothuroidea</taxon>
        <taxon>Aspidochirotacea</taxon>
        <taxon>Aspidochirotida</taxon>
        <taxon>Stichopodidae</taxon>
        <taxon>Apostichopus</taxon>
    </lineage>
</organism>
<name>A0A2G8KFG1_STIJA</name>
<dbReference type="SUPFAM" id="SSF82895">
    <property type="entry name" value="TSP-1 type 1 repeat"/>
    <property type="match status" value="2"/>
</dbReference>
<dbReference type="GO" id="GO:0009986">
    <property type="term" value="C:cell surface"/>
    <property type="evidence" value="ECO:0007669"/>
    <property type="project" value="TreeGrafter"/>
</dbReference>
<dbReference type="STRING" id="307972.A0A2G8KFG1"/>
<dbReference type="PANTHER" id="PTHR14949:SF56">
    <property type="entry name" value="EGF-LIKE-DOMAIN, MULTIPLE 7"/>
    <property type="match status" value="1"/>
</dbReference>
<dbReference type="InterPro" id="IPR013320">
    <property type="entry name" value="ConA-like_dom_sf"/>
</dbReference>
<feature type="disulfide bond" evidence="5">
    <location>
        <begin position="553"/>
        <end position="563"/>
    </location>
</feature>
<comment type="caution">
    <text evidence="8">The sequence shown here is derived from an EMBL/GenBank/DDBJ whole genome shotgun (WGS) entry which is preliminary data.</text>
</comment>
<dbReference type="Pfam" id="PF12661">
    <property type="entry name" value="hEGF"/>
    <property type="match status" value="3"/>
</dbReference>
<feature type="non-terminal residue" evidence="8">
    <location>
        <position position="722"/>
    </location>
</feature>
<reference evidence="8 9" key="1">
    <citation type="journal article" date="2017" name="PLoS Biol.">
        <title>The sea cucumber genome provides insights into morphological evolution and visceral regeneration.</title>
        <authorList>
            <person name="Zhang X."/>
            <person name="Sun L."/>
            <person name="Yuan J."/>
            <person name="Sun Y."/>
            <person name="Gao Y."/>
            <person name="Zhang L."/>
            <person name="Li S."/>
            <person name="Dai H."/>
            <person name="Hamel J.F."/>
            <person name="Liu C."/>
            <person name="Yu Y."/>
            <person name="Liu S."/>
            <person name="Lin W."/>
            <person name="Guo K."/>
            <person name="Jin S."/>
            <person name="Xu P."/>
            <person name="Storey K.B."/>
            <person name="Huan P."/>
            <person name="Zhang T."/>
            <person name="Zhou Y."/>
            <person name="Zhang J."/>
            <person name="Lin C."/>
            <person name="Li X."/>
            <person name="Xing L."/>
            <person name="Huo D."/>
            <person name="Sun M."/>
            <person name="Wang L."/>
            <person name="Mercier A."/>
            <person name="Li F."/>
            <person name="Yang H."/>
            <person name="Xiang J."/>
        </authorList>
    </citation>
    <scope>NUCLEOTIDE SEQUENCE [LARGE SCALE GENOMIC DNA]</scope>
    <source>
        <strain evidence="8">Shaxun</strain>
        <tissue evidence="8">Muscle</tissue>
    </source>
</reference>
<evidence type="ECO:0000256" key="5">
    <source>
        <dbReference type="PROSITE-ProRule" id="PRU00076"/>
    </source>
</evidence>
<dbReference type="OrthoDB" id="10045365at2759"/>
<evidence type="ECO:0000313" key="8">
    <source>
        <dbReference type="EMBL" id="PIK46741.1"/>
    </source>
</evidence>
<feature type="domain" description="EGF-like" evidence="7">
    <location>
        <begin position="486"/>
        <end position="518"/>
    </location>
</feature>
<evidence type="ECO:0000259" key="7">
    <source>
        <dbReference type="PROSITE" id="PS50026"/>
    </source>
</evidence>
<feature type="disulfide bond" evidence="5">
    <location>
        <begin position="490"/>
        <end position="500"/>
    </location>
</feature>
<comment type="caution">
    <text evidence="5">Lacks conserved residue(s) required for the propagation of feature annotation.</text>
</comment>
<dbReference type="SMART" id="SM00209">
    <property type="entry name" value="TSP1"/>
    <property type="match status" value="2"/>
</dbReference>
<keyword evidence="3" id="KW-0677">Repeat</keyword>
<feature type="domain" description="EGF-like" evidence="7">
    <location>
        <begin position="613"/>
        <end position="645"/>
    </location>
</feature>
<feature type="region of interest" description="Disordered" evidence="6">
    <location>
        <begin position="250"/>
        <end position="336"/>
    </location>
</feature>
<feature type="disulfide bond" evidence="5">
    <location>
        <begin position="617"/>
        <end position="627"/>
    </location>
</feature>
<dbReference type="GO" id="GO:0005102">
    <property type="term" value="F:signaling receptor binding"/>
    <property type="evidence" value="ECO:0007669"/>
    <property type="project" value="TreeGrafter"/>
</dbReference>
<keyword evidence="1 5" id="KW-0245">EGF-like domain</keyword>
<feature type="disulfide bond" evidence="5">
    <location>
        <begin position="508"/>
        <end position="517"/>
    </location>
</feature>